<organism evidence="13 14">
    <name type="scientific">Orchesella cincta</name>
    <name type="common">Springtail</name>
    <name type="synonym">Podura cincta</name>
    <dbReference type="NCBI Taxonomy" id="48709"/>
    <lineage>
        <taxon>Eukaryota</taxon>
        <taxon>Metazoa</taxon>
        <taxon>Ecdysozoa</taxon>
        <taxon>Arthropoda</taxon>
        <taxon>Hexapoda</taxon>
        <taxon>Collembola</taxon>
        <taxon>Entomobryomorpha</taxon>
        <taxon>Entomobryoidea</taxon>
        <taxon>Orchesellidae</taxon>
        <taxon>Orchesellinae</taxon>
        <taxon>Orchesella</taxon>
    </lineage>
</organism>
<evidence type="ECO:0000256" key="1">
    <source>
        <dbReference type="ARBA" id="ARBA00004123"/>
    </source>
</evidence>
<dbReference type="GO" id="GO:0005737">
    <property type="term" value="C:cytoplasm"/>
    <property type="evidence" value="ECO:0007669"/>
    <property type="project" value="UniProtKB-SubCell"/>
</dbReference>
<dbReference type="InterPro" id="IPR038092">
    <property type="entry name" value="PHAX_RNA-binding_sf"/>
</dbReference>
<sequence length="213" mass="24370">MECGSSEVQETTMDVQDEEQKQNAPLERKKWKTVLQARFRHLDDNEFGNKMVRYLQEQRNPGVIQKAVQILGQDECLRLLHKTLKIRRSGGIVIKKKTRMRTTGGTFLYLIRNDKRVSSDKKEAVLHDEGLQPSTVRKNVDDKPQKGHHNYGGGITQRIMARHGGMPQPRIDLESDKFSLPSNPAEVHKAATKASTNRTEVSYDDLDLLDFVF</sequence>
<dbReference type="Gene3D" id="1.10.10.1440">
    <property type="entry name" value="PHAX RNA-binding domain"/>
    <property type="match status" value="1"/>
</dbReference>
<evidence type="ECO:0000313" key="14">
    <source>
        <dbReference type="Proteomes" id="UP000094527"/>
    </source>
</evidence>
<dbReference type="PANTHER" id="PTHR13135:SF0">
    <property type="entry name" value="PHOSPHORYLATED ADAPTER RNA EXPORT PROTEIN"/>
    <property type="match status" value="1"/>
</dbReference>
<keyword evidence="7" id="KW-0694">RNA-binding</keyword>
<keyword evidence="8" id="KW-0653">Protein transport</keyword>
<dbReference type="AlphaFoldDB" id="A0A1D2NBJ8"/>
<evidence type="ECO:0000256" key="3">
    <source>
        <dbReference type="ARBA" id="ARBA00006094"/>
    </source>
</evidence>
<feature type="compositionally biased region" description="Polar residues" evidence="11">
    <location>
        <begin position="1"/>
        <end position="14"/>
    </location>
</feature>
<dbReference type="GO" id="GO:0003723">
    <property type="term" value="F:RNA binding"/>
    <property type="evidence" value="ECO:0007669"/>
    <property type="project" value="UniProtKB-KW"/>
</dbReference>
<gene>
    <name evidence="13" type="ORF">Ocin01_04037</name>
</gene>
<dbReference type="Pfam" id="PF10258">
    <property type="entry name" value="PHAX_RNA-bd"/>
    <property type="match status" value="1"/>
</dbReference>
<dbReference type="GO" id="GO:0015031">
    <property type="term" value="P:protein transport"/>
    <property type="evidence" value="ECO:0007669"/>
    <property type="project" value="UniProtKB-KW"/>
</dbReference>
<dbReference type="PANTHER" id="PTHR13135">
    <property type="entry name" value="CYTOSOLIC RESINIFERATOXIN BINDING PROTEIN RBP-26"/>
    <property type="match status" value="1"/>
</dbReference>
<feature type="region of interest" description="Disordered" evidence="11">
    <location>
        <begin position="1"/>
        <end position="24"/>
    </location>
</feature>
<evidence type="ECO:0000256" key="11">
    <source>
        <dbReference type="SAM" id="MobiDB-lite"/>
    </source>
</evidence>
<evidence type="ECO:0000259" key="12">
    <source>
        <dbReference type="Pfam" id="PF10258"/>
    </source>
</evidence>
<evidence type="ECO:0000313" key="13">
    <source>
        <dbReference type="EMBL" id="ODN02634.1"/>
    </source>
</evidence>
<comment type="similarity">
    <text evidence="3">Belongs to the PHAX family.</text>
</comment>
<dbReference type="OrthoDB" id="20573at2759"/>
<dbReference type="InterPro" id="IPR039047">
    <property type="entry name" value="PHAX"/>
</dbReference>
<evidence type="ECO:0000256" key="5">
    <source>
        <dbReference type="ARBA" id="ARBA00022448"/>
    </source>
</evidence>
<keyword evidence="9" id="KW-0539">Nucleus</keyword>
<name>A0A1D2NBJ8_ORCCI</name>
<comment type="subcellular location">
    <subcellularLocation>
        <location evidence="2">Cytoplasm</location>
    </subcellularLocation>
    <subcellularLocation>
        <location evidence="1">Nucleus</location>
    </subcellularLocation>
</comment>
<keyword evidence="5" id="KW-0813">Transport</keyword>
<keyword evidence="14" id="KW-1185">Reference proteome</keyword>
<evidence type="ECO:0000256" key="10">
    <source>
        <dbReference type="ARBA" id="ARBA00030834"/>
    </source>
</evidence>
<protein>
    <recommendedName>
        <fullName evidence="4">Phosphorylated adapter RNA export protein</fullName>
    </recommendedName>
    <alternativeName>
        <fullName evidence="10">RNA U small nuclear RNA export adapter protein</fullName>
    </alternativeName>
</protein>
<dbReference type="EMBL" id="LJIJ01000102">
    <property type="protein sequence ID" value="ODN02634.1"/>
    <property type="molecule type" value="Genomic_DNA"/>
</dbReference>
<evidence type="ECO:0000256" key="9">
    <source>
        <dbReference type="ARBA" id="ARBA00023242"/>
    </source>
</evidence>
<evidence type="ECO:0000256" key="6">
    <source>
        <dbReference type="ARBA" id="ARBA00022490"/>
    </source>
</evidence>
<feature type="domain" description="Phosphorylated adapter RNA export protein RNA-binding" evidence="12">
    <location>
        <begin position="49"/>
        <end position="128"/>
    </location>
</feature>
<dbReference type="STRING" id="48709.A0A1D2NBJ8"/>
<proteinExistence type="inferred from homology"/>
<evidence type="ECO:0000256" key="8">
    <source>
        <dbReference type="ARBA" id="ARBA00022927"/>
    </source>
</evidence>
<evidence type="ECO:0000256" key="7">
    <source>
        <dbReference type="ARBA" id="ARBA00022884"/>
    </source>
</evidence>
<dbReference type="GO" id="GO:0006408">
    <property type="term" value="P:snRNA export from nucleus"/>
    <property type="evidence" value="ECO:0007669"/>
    <property type="project" value="InterPro"/>
</dbReference>
<evidence type="ECO:0000256" key="2">
    <source>
        <dbReference type="ARBA" id="ARBA00004496"/>
    </source>
</evidence>
<evidence type="ECO:0000256" key="4">
    <source>
        <dbReference type="ARBA" id="ARBA00016856"/>
    </source>
</evidence>
<reference evidence="13 14" key="1">
    <citation type="journal article" date="2016" name="Genome Biol. Evol.">
        <title>Gene Family Evolution Reflects Adaptation to Soil Environmental Stressors in the Genome of the Collembolan Orchesella cincta.</title>
        <authorList>
            <person name="Faddeeva-Vakhrusheva A."/>
            <person name="Derks M.F."/>
            <person name="Anvar S.Y."/>
            <person name="Agamennone V."/>
            <person name="Suring W."/>
            <person name="Smit S."/>
            <person name="van Straalen N.M."/>
            <person name="Roelofs D."/>
        </authorList>
    </citation>
    <scope>NUCLEOTIDE SEQUENCE [LARGE SCALE GENOMIC DNA]</scope>
    <source>
        <tissue evidence="13">Mixed pool</tissue>
    </source>
</reference>
<comment type="caution">
    <text evidence="13">The sequence shown here is derived from an EMBL/GenBank/DDBJ whole genome shotgun (WGS) entry which is preliminary data.</text>
</comment>
<dbReference type="InterPro" id="IPR019385">
    <property type="entry name" value="PHAX_RNA-binding_domain"/>
</dbReference>
<accession>A0A1D2NBJ8</accession>
<keyword evidence="6" id="KW-0963">Cytoplasm</keyword>
<dbReference type="Proteomes" id="UP000094527">
    <property type="component" value="Unassembled WGS sequence"/>
</dbReference>
<dbReference type="GO" id="GO:0005634">
    <property type="term" value="C:nucleus"/>
    <property type="evidence" value="ECO:0007669"/>
    <property type="project" value="UniProtKB-SubCell"/>
</dbReference>